<dbReference type="Gene3D" id="2.40.10.10">
    <property type="entry name" value="Trypsin-like serine proteases"/>
    <property type="match status" value="1"/>
</dbReference>
<dbReference type="PROSITE" id="PS50240">
    <property type="entry name" value="TRYPSIN_DOM"/>
    <property type="match status" value="1"/>
</dbReference>
<accession>A0A9P0TU78</accession>
<dbReference type="GO" id="GO:0006508">
    <property type="term" value="P:proteolysis"/>
    <property type="evidence" value="ECO:0007669"/>
    <property type="project" value="InterPro"/>
</dbReference>
<evidence type="ECO:0000313" key="3">
    <source>
        <dbReference type="Proteomes" id="UP001152562"/>
    </source>
</evidence>
<comment type="caution">
    <text evidence="2">The sequence shown here is derived from an EMBL/GenBank/DDBJ whole genome shotgun (WGS) entry which is preliminary data.</text>
</comment>
<sequence length="347" mass="39362">MPRLGRSPIDPTTRALYTLLPVACSCTHPRPPSFICSKTRFITFSGNDRISLPLNSVQVYFTSRYRGICVGTLVSRTTVITAAVCVTNPNTHIHDYRPINVITGTSYRHPRRGIRVQVTKVLMPKCINDSATIGYTVQQSPAVLILKRKIPDVLVEIPLRPITIDYKGEEILSLHEECIMPGWHFFYKGDKIYPVNKFLLQRNTRVQFLEIARKNVWCDTLTLKFQKALLNIGYKGVFDKSFSVCIRDGMYGGPLICRGKLVGLLMAPDAQWSNCTGYSNLIHLFNSEHTFSFMECVSGLFEPEFDLSWDGLKTSLQLSEYEKEYDYIPAMYDRVLGDSSTSSDEVI</sequence>
<dbReference type="AlphaFoldDB" id="A0A9P0TU78"/>
<dbReference type="GO" id="GO:0004252">
    <property type="term" value="F:serine-type endopeptidase activity"/>
    <property type="evidence" value="ECO:0007669"/>
    <property type="project" value="InterPro"/>
</dbReference>
<keyword evidence="3" id="KW-1185">Reference proteome</keyword>
<dbReference type="InterPro" id="IPR043504">
    <property type="entry name" value="Peptidase_S1_PA_chymotrypsin"/>
</dbReference>
<protein>
    <recommendedName>
        <fullName evidence="1">Peptidase S1 domain-containing protein</fullName>
    </recommendedName>
</protein>
<dbReference type="InterPro" id="IPR009003">
    <property type="entry name" value="Peptidase_S1_PA"/>
</dbReference>
<dbReference type="PROSITE" id="PS51257">
    <property type="entry name" value="PROKAR_LIPOPROTEIN"/>
    <property type="match status" value="1"/>
</dbReference>
<dbReference type="Proteomes" id="UP001152562">
    <property type="component" value="Unassembled WGS sequence"/>
</dbReference>
<gene>
    <name evidence="2" type="ORF">PIBRA_LOCUS14073</name>
</gene>
<evidence type="ECO:0000259" key="1">
    <source>
        <dbReference type="PROSITE" id="PS50240"/>
    </source>
</evidence>
<dbReference type="EMBL" id="CALOZG010000087">
    <property type="protein sequence ID" value="CAH4038523.1"/>
    <property type="molecule type" value="Genomic_DNA"/>
</dbReference>
<proteinExistence type="predicted"/>
<dbReference type="Pfam" id="PF00089">
    <property type="entry name" value="Trypsin"/>
    <property type="match status" value="1"/>
</dbReference>
<organism evidence="2 3">
    <name type="scientific">Pieris brassicae</name>
    <name type="common">White butterfly</name>
    <name type="synonym">Large white butterfly</name>
    <dbReference type="NCBI Taxonomy" id="7116"/>
    <lineage>
        <taxon>Eukaryota</taxon>
        <taxon>Metazoa</taxon>
        <taxon>Ecdysozoa</taxon>
        <taxon>Arthropoda</taxon>
        <taxon>Hexapoda</taxon>
        <taxon>Insecta</taxon>
        <taxon>Pterygota</taxon>
        <taxon>Neoptera</taxon>
        <taxon>Endopterygota</taxon>
        <taxon>Lepidoptera</taxon>
        <taxon>Glossata</taxon>
        <taxon>Ditrysia</taxon>
        <taxon>Papilionoidea</taxon>
        <taxon>Pieridae</taxon>
        <taxon>Pierinae</taxon>
        <taxon>Pieris</taxon>
    </lineage>
</organism>
<evidence type="ECO:0000313" key="2">
    <source>
        <dbReference type="EMBL" id="CAH4038523.1"/>
    </source>
</evidence>
<name>A0A9P0TU78_PIEBR</name>
<reference evidence="2" key="1">
    <citation type="submission" date="2022-05" db="EMBL/GenBank/DDBJ databases">
        <authorList>
            <person name="Okamura Y."/>
        </authorList>
    </citation>
    <scope>NUCLEOTIDE SEQUENCE</scope>
</reference>
<dbReference type="SUPFAM" id="SSF50494">
    <property type="entry name" value="Trypsin-like serine proteases"/>
    <property type="match status" value="1"/>
</dbReference>
<dbReference type="InterPro" id="IPR001254">
    <property type="entry name" value="Trypsin_dom"/>
</dbReference>
<feature type="domain" description="Peptidase S1" evidence="1">
    <location>
        <begin position="57"/>
        <end position="309"/>
    </location>
</feature>